<accession>A0A382DNI7</accession>
<dbReference type="Gene3D" id="3.40.50.2020">
    <property type="match status" value="1"/>
</dbReference>
<dbReference type="GO" id="GO:0019856">
    <property type="term" value="P:pyrimidine nucleobase biosynthetic process"/>
    <property type="evidence" value="ECO:0007669"/>
    <property type="project" value="TreeGrafter"/>
</dbReference>
<organism evidence="4">
    <name type="scientific">marine metagenome</name>
    <dbReference type="NCBI Taxonomy" id="408172"/>
    <lineage>
        <taxon>unclassified sequences</taxon>
        <taxon>metagenomes</taxon>
        <taxon>ecological metagenomes</taxon>
    </lineage>
</organism>
<dbReference type="SUPFAM" id="SSF53271">
    <property type="entry name" value="PRTase-like"/>
    <property type="match status" value="1"/>
</dbReference>
<evidence type="ECO:0000259" key="3">
    <source>
        <dbReference type="Pfam" id="PF00156"/>
    </source>
</evidence>
<dbReference type="AlphaFoldDB" id="A0A382DNI7"/>
<feature type="non-terminal residue" evidence="4">
    <location>
        <position position="108"/>
    </location>
</feature>
<dbReference type="GO" id="GO:0006222">
    <property type="term" value="P:UMP biosynthetic process"/>
    <property type="evidence" value="ECO:0007669"/>
    <property type="project" value="TreeGrafter"/>
</dbReference>
<dbReference type="PANTHER" id="PTHR19278:SF9">
    <property type="entry name" value="URIDINE 5'-MONOPHOSPHATE SYNTHASE"/>
    <property type="match status" value="1"/>
</dbReference>
<reference evidence="4" key="1">
    <citation type="submission" date="2018-05" db="EMBL/GenBank/DDBJ databases">
        <authorList>
            <person name="Lanie J.A."/>
            <person name="Ng W.-L."/>
            <person name="Kazmierczak K.M."/>
            <person name="Andrzejewski T.M."/>
            <person name="Davidsen T.M."/>
            <person name="Wayne K.J."/>
            <person name="Tettelin H."/>
            <person name="Glass J.I."/>
            <person name="Rusch D."/>
            <person name="Podicherti R."/>
            <person name="Tsui H.-C.T."/>
            <person name="Winkler M.E."/>
        </authorList>
    </citation>
    <scope>NUCLEOTIDE SEQUENCE</scope>
</reference>
<dbReference type="Pfam" id="PF00156">
    <property type="entry name" value="Pribosyltran"/>
    <property type="match status" value="1"/>
</dbReference>
<evidence type="ECO:0000313" key="4">
    <source>
        <dbReference type="EMBL" id="SVB39948.1"/>
    </source>
</evidence>
<dbReference type="GO" id="GO:0004588">
    <property type="term" value="F:orotate phosphoribosyltransferase activity"/>
    <property type="evidence" value="ECO:0007669"/>
    <property type="project" value="TreeGrafter"/>
</dbReference>
<comment type="pathway">
    <text evidence="1">Pyrimidine metabolism; UMP biosynthesis via de novo pathway.</text>
</comment>
<dbReference type="EMBL" id="UINC01040288">
    <property type="protein sequence ID" value="SVB39948.1"/>
    <property type="molecule type" value="Genomic_DNA"/>
</dbReference>
<keyword evidence="2" id="KW-0665">Pyrimidine biosynthesis</keyword>
<evidence type="ECO:0000256" key="2">
    <source>
        <dbReference type="ARBA" id="ARBA00022975"/>
    </source>
</evidence>
<evidence type="ECO:0000256" key="1">
    <source>
        <dbReference type="ARBA" id="ARBA00004725"/>
    </source>
</evidence>
<feature type="domain" description="Phosphoribosyltransferase" evidence="3">
    <location>
        <begin position="23"/>
        <end position="107"/>
    </location>
</feature>
<dbReference type="CDD" id="cd06223">
    <property type="entry name" value="PRTases_typeI"/>
    <property type="match status" value="1"/>
</dbReference>
<dbReference type="PANTHER" id="PTHR19278">
    <property type="entry name" value="OROTATE PHOSPHORIBOSYLTRANSFERASE"/>
    <property type="match status" value="1"/>
</dbReference>
<dbReference type="InterPro" id="IPR029057">
    <property type="entry name" value="PRTase-like"/>
</dbReference>
<proteinExistence type="predicted"/>
<protein>
    <recommendedName>
        <fullName evidence="3">Phosphoribosyltransferase domain-containing protein</fullName>
    </recommendedName>
</protein>
<gene>
    <name evidence="4" type="ORF">METZ01_LOCUS192802</name>
</gene>
<name>A0A382DNI7_9ZZZZ</name>
<sequence>MLDGHFLLTSGRHSNVYIEKFRVLEHPRALDDVCRAMAETVENQNVELVLGAAIGGILIAGGVGRHLGVKHIFSERVDGKMELRRGFSIIKGQRIIIVEDIITTGGSV</sequence>
<dbReference type="InterPro" id="IPR000836">
    <property type="entry name" value="PRTase_dom"/>
</dbReference>